<feature type="chain" id="PRO_5015699579" evidence="1">
    <location>
        <begin position="18"/>
        <end position="117"/>
    </location>
</feature>
<protein>
    <submittedName>
        <fullName evidence="2">Uncharacterized protein</fullName>
    </submittedName>
</protein>
<keyword evidence="3" id="KW-1185">Reference proteome</keyword>
<dbReference type="EMBL" id="PKPP01005695">
    <property type="protein sequence ID" value="PWA59192.1"/>
    <property type="molecule type" value="Genomic_DNA"/>
</dbReference>
<evidence type="ECO:0000313" key="2">
    <source>
        <dbReference type="EMBL" id="PWA59192.1"/>
    </source>
</evidence>
<feature type="signal peptide" evidence="1">
    <location>
        <begin position="1"/>
        <end position="17"/>
    </location>
</feature>
<sequence length="117" mass="13476">MFLMSLMLWKSMWHVLANLGNETFPRSYPERLVFGLANLICLLGGFEFGELGEFDEDEVFEPNDDMSTYMSSSGGGQPLEVDAFDLSDGYEAQVYDLPKQLDVFCDRFDIRHMNRVR</sequence>
<name>A0A2U1MDD1_ARTAN</name>
<evidence type="ECO:0000256" key="1">
    <source>
        <dbReference type="SAM" id="SignalP"/>
    </source>
</evidence>
<dbReference type="AlphaFoldDB" id="A0A2U1MDD1"/>
<keyword evidence="1" id="KW-0732">Signal</keyword>
<accession>A0A2U1MDD1</accession>
<dbReference type="Proteomes" id="UP000245207">
    <property type="component" value="Unassembled WGS sequence"/>
</dbReference>
<gene>
    <name evidence="2" type="ORF">CTI12_AA393680</name>
</gene>
<evidence type="ECO:0000313" key="3">
    <source>
        <dbReference type="Proteomes" id="UP000245207"/>
    </source>
</evidence>
<reference evidence="2 3" key="1">
    <citation type="journal article" date="2018" name="Mol. Plant">
        <title>The genome of Artemisia annua provides insight into the evolution of Asteraceae family and artemisinin biosynthesis.</title>
        <authorList>
            <person name="Shen Q."/>
            <person name="Zhang L."/>
            <person name="Liao Z."/>
            <person name="Wang S."/>
            <person name="Yan T."/>
            <person name="Shi P."/>
            <person name="Liu M."/>
            <person name="Fu X."/>
            <person name="Pan Q."/>
            <person name="Wang Y."/>
            <person name="Lv Z."/>
            <person name="Lu X."/>
            <person name="Zhang F."/>
            <person name="Jiang W."/>
            <person name="Ma Y."/>
            <person name="Chen M."/>
            <person name="Hao X."/>
            <person name="Li L."/>
            <person name="Tang Y."/>
            <person name="Lv G."/>
            <person name="Zhou Y."/>
            <person name="Sun X."/>
            <person name="Brodelius P.E."/>
            <person name="Rose J.K.C."/>
            <person name="Tang K."/>
        </authorList>
    </citation>
    <scope>NUCLEOTIDE SEQUENCE [LARGE SCALE GENOMIC DNA]</scope>
    <source>
        <strain evidence="3">cv. Huhao1</strain>
        <tissue evidence="2">Leaf</tissue>
    </source>
</reference>
<organism evidence="2 3">
    <name type="scientific">Artemisia annua</name>
    <name type="common">Sweet wormwood</name>
    <dbReference type="NCBI Taxonomy" id="35608"/>
    <lineage>
        <taxon>Eukaryota</taxon>
        <taxon>Viridiplantae</taxon>
        <taxon>Streptophyta</taxon>
        <taxon>Embryophyta</taxon>
        <taxon>Tracheophyta</taxon>
        <taxon>Spermatophyta</taxon>
        <taxon>Magnoliopsida</taxon>
        <taxon>eudicotyledons</taxon>
        <taxon>Gunneridae</taxon>
        <taxon>Pentapetalae</taxon>
        <taxon>asterids</taxon>
        <taxon>campanulids</taxon>
        <taxon>Asterales</taxon>
        <taxon>Asteraceae</taxon>
        <taxon>Asteroideae</taxon>
        <taxon>Anthemideae</taxon>
        <taxon>Artemisiinae</taxon>
        <taxon>Artemisia</taxon>
    </lineage>
</organism>
<comment type="caution">
    <text evidence="2">The sequence shown here is derived from an EMBL/GenBank/DDBJ whole genome shotgun (WGS) entry which is preliminary data.</text>
</comment>
<proteinExistence type="predicted"/>